<proteinExistence type="predicted"/>
<evidence type="ECO:0000259" key="1">
    <source>
        <dbReference type="Pfam" id="PF18075"/>
    </source>
</evidence>
<accession>A0A0G0NXC1</accession>
<gene>
    <name evidence="2" type="ORF">UT15_C0011G0011</name>
</gene>
<reference evidence="2 3" key="1">
    <citation type="journal article" date="2015" name="Nature">
        <title>rRNA introns, odd ribosomes, and small enigmatic genomes across a large radiation of phyla.</title>
        <authorList>
            <person name="Brown C.T."/>
            <person name="Hug L.A."/>
            <person name="Thomas B.C."/>
            <person name="Sharon I."/>
            <person name="Castelle C.J."/>
            <person name="Singh A."/>
            <person name="Wilkins M.J."/>
            <person name="Williams K.H."/>
            <person name="Banfield J.F."/>
        </authorList>
    </citation>
    <scope>NUCLEOTIDE SEQUENCE [LARGE SCALE GENOMIC DNA]</scope>
</reference>
<feature type="non-terminal residue" evidence="2">
    <location>
        <position position="60"/>
    </location>
</feature>
<evidence type="ECO:0000313" key="3">
    <source>
        <dbReference type="Proteomes" id="UP000033862"/>
    </source>
</evidence>
<dbReference type="EMBL" id="LBVS01000011">
    <property type="protein sequence ID" value="KKQ90529.1"/>
    <property type="molecule type" value="Genomic_DNA"/>
</dbReference>
<name>A0A0G0NXC1_9BACT</name>
<dbReference type="InterPro" id="IPR040690">
    <property type="entry name" value="FtsX_ECD"/>
</dbReference>
<feature type="domain" description="FtsX extracellular" evidence="1">
    <location>
        <begin position="17"/>
        <end position="57"/>
    </location>
</feature>
<sequence length="60" mass="6907">MTIVIGKTTDRIKAKMDITVYFKDSATTDEISDIQQKLAARSDVKEVRYISKEEALQIWN</sequence>
<dbReference type="STRING" id="1618332.UT15_C0011G0011"/>
<organism evidence="2 3">
    <name type="scientific">Berkelbacteria bacterium GW2011_GWA1_39_10</name>
    <dbReference type="NCBI Taxonomy" id="1618332"/>
    <lineage>
        <taxon>Bacteria</taxon>
        <taxon>Candidatus Berkelbacteria</taxon>
    </lineage>
</organism>
<dbReference type="AlphaFoldDB" id="A0A0G0NXC1"/>
<protein>
    <recommendedName>
        <fullName evidence="1">FtsX extracellular domain-containing protein</fullName>
    </recommendedName>
</protein>
<dbReference type="Gene3D" id="3.30.70.3040">
    <property type="match status" value="1"/>
</dbReference>
<dbReference type="Pfam" id="PF18075">
    <property type="entry name" value="FtsX_ECD"/>
    <property type="match status" value="1"/>
</dbReference>
<comment type="caution">
    <text evidence="2">The sequence shown here is derived from an EMBL/GenBank/DDBJ whole genome shotgun (WGS) entry which is preliminary data.</text>
</comment>
<dbReference type="Proteomes" id="UP000033862">
    <property type="component" value="Unassembled WGS sequence"/>
</dbReference>
<evidence type="ECO:0000313" key="2">
    <source>
        <dbReference type="EMBL" id="KKQ90529.1"/>
    </source>
</evidence>